<keyword evidence="2" id="KW-1185">Reference proteome</keyword>
<comment type="caution">
    <text evidence="1">The sequence shown here is derived from an EMBL/GenBank/DDBJ whole genome shotgun (WGS) entry which is preliminary data.</text>
</comment>
<evidence type="ECO:0000313" key="1">
    <source>
        <dbReference type="EMBL" id="KAG5577557.1"/>
    </source>
</evidence>
<dbReference type="Proteomes" id="UP000824120">
    <property type="component" value="Chromosome 11"/>
</dbReference>
<accession>A0A9J5WQG3</accession>
<name>A0A9J5WQG3_SOLCO</name>
<proteinExistence type="predicted"/>
<organism evidence="1 2">
    <name type="scientific">Solanum commersonii</name>
    <name type="common">Commerson's wild potato</name>
    <name type="synonym">Commerson's nightshade</name>
    <dbReference type="NCBI Taxonomy" id="4109"/>
    <lineage>
        <taxon>Eukaryota</taxon>
        <taxon>Viridiplantae</taxon>
        <taxon>Streptophyta</taxon>
        <taxon>Embryophyta</taxon>
        <taxon>Tracheophyta</taxon>
        <taxon>Spermatophyta</taxon>
        <taxon>Magnoliopsida</taxon>
        <taxon>eudicotyledons</taxon>
        <taxon>Gunneridae</taxon>
        <taxon>Pentapetalae</taxon>
        <taxon>asterids</taxon>
        <taxon>lamiids</taxon>
        <taxon>Solanales</taxon>
        <taxon>Solanaceae</taxon>
        <taxon>Solanoideae</taxon>
        <taxon>Solaneae</taxon>
        <taxon>Solanum</taxon>
    </lineage>
</organism>
<gene>
    <name evidence="1" type="ORF">H5410_057691</name>
</gene>
<reference evidence="1 2" key="1">
    <citation type="submission" date="2020-09" db="EMBL/GenBank/DDBJ databases">
        <title>De no assembly of potato wild relative species, Solanum commersonii.</title>
        <authorList>
            <person name="Cho K."/>
        </authorList>
    </citation>
    <scope>NUCLEOTIDE SEQUENCE [LARGE SCALE GENOMIC DNA]</scope>
    <source>
        <strain evidence="1">LZ3.2</strain>
        <tissue evidence="1">Leaf</tissue>
    </source>
</reference>
<dbReference type="AlphaFoldDB" id="A0A9J5WQG3"/>
<evidence type="ECO:0000313" key="2">
    <source>
        <dbReference type="Proteomes" id="UP000824120"/>
    </source>
</evidence>
<dbReference type="EMBL" id="JACXVP010000011">
    <property type="protein sequence ID" value="KAG5577557.1"/>
    <property type="molecule type" value="Genomic_DNA"/>
</dbReference>
<protein>
    <submittedName>
        <fullName evidence="1">Uncharacterized protein</fullName>
    </submittedName>
</protein>
<sequence>MKNTSRSRDLLFTIMKAKGKGSSRSRADGLGSKRPRRRHITITLWAAIAKVINDLDGISIRYLELKMLTKVNPTKDSQLKRVKITKNTFDRIRDNTNRSRNTN</sequence>